<dbReference type="Pfam" id="PF02867">
    <property type="entry name" value="Ribonuc_red_lgC"/>
    <property type="match status" value="1"/>
</dbReference>
<dbReference type="InterPro" id="IPR039718">
    <property type="entry name" value="Rrm1"/>
</dbReference>
<feature type="compositionally biased region" description="Low complexity" evidence="2">
    <location>
        <begin position="8"/>
        <end position="22"/>
    </location>
</feature>
<reference evidence="4 5" key="1">
    <citation type="submission" date="2018-06" db="EMBL/GenBank/DDBJ databases">
        <authorList>
            <consortium name="Pathogen Informatics"/>
            <person name="Doyle S."/>
        </authorList>
    </citation>
    <scope>NUCLEOTIDE SEQUENCE [LARGE SCALE GENOMIC DNA]</scope>
    <source>
        <strain evidence="4 5">NCTC5047</strain>
    </source>
</reference>
<dbReference type="EC" id="1.17.4.1" evidence="4"/>
<evidence type="ECO:0000313" key="4">
    <source>
        <dbReference type="EMBL" id="STT84394.1"/>
    </source>
</evidence>
<dbReference type="PANTHER" id="PTHR11573:SF30">
    <property type="entry name" value="RIBONUCLEOSIDE-DIPHOSPHATE REDUCTASE 2 SUBUNIT ALPHA"/>
    <property type="match status" value="1"/>
</dbReference>
<organism evidence="4 5">
    <name type="scientific">Klebsiella pneumoniae</name>
    <dbReference type="NCBI Taxonomy" id="573"/>
    <lineage>
        <taxon>Bacteria</taxon>
        <taxon>Pseudomonadati</taxon>
        <taxon>Pseudomonadota</taxon>
        <taxon>Gammaproteobacteria</taxon>
        <taxon>Enterobacterales</taxon>
        <taxon>Enterobacteriaceae</taxon>
        <taxon>Klebsiella/Raoultella group</taxon>
        <taxon>Klebsiella</taxon>
        <taxon>Klebsiella pneumoniae complex</taxon>
    </lineage>
</organism>
<dbReference type="GO" id="GO:0004748">
    <property type="term" value="F:ribonucleoside-diphosphate reductase activity, thioredoxin disulfide as acceptor"/>
    <property type="evidence" value="ECO:0007669"/>
    <property type="project" value="UniProtKB-EC"/>
</dbReference>
<evidence type="ECO:0000259" key="3">
    <source>
        <dbReference type="Pfam" id="PF02867"/>
    </source>
</evidence>
<proteinExistence type="inferred from homology"/>
<feature type="domain" description="Ribonucleotide reductase large subunit C-terminal" evidence="3">
    <location>
        <begin position="35"/>
        <end position="86"/>
    </location>
</feature>
<protein>
    <submittedName>
        <fullName evidence="4">Ribonucleotide reductase of class Ib (Aerobic) subunit alpha</fullName>
        <ecNumber evidence="4">1.17.4.1</ecNumber>
    </submittedName>
</protein>
<keyword evidence="4" id="KW-0560">Oxidoreductase</keyword>
<dbReference type="Proteomes" id="UP000254340">
    <property type="component" value="Unassembled WGS sequence"/>
</dbReference>
<dbReference type="AlphaFoldDB" id="A0A377XR35"/>
<dbReference type="Gene3D" id="3.20.70.20">
    <property type="match status" value="1"/>
</dbReference>
<evidence type="ECO:0000256" key="1">
    <source>
        <dbReference type="ARBA" id="ARBA00010406"/>
    </source>
</evidence>
<dbReference type="GO" id="GO:0009263">
    <property type="term" value="P:deoxyribonucleotide biosynthetic process"/>
    <property type="evidence" value="ECO:0007669"/>
    <property type="project" value="TreeGrafter"/>
</dbReference>
<dbReference type="GO" id="GO:0005524">
    <property type="term" value="F:ATP binding"/>
    <property type="evidence" value="ECO:0007669"/>
    <property type="project" value="TreeGrafter"/>
</dbReference>
<dbReference type="SUPFAM" id="SSF51998">
    <property type="entry name" value="PFL-like glycyl radical enzymes"/>
    <property type="match status" value="1"/>
</dbReference>
<dbReference type="InterPro" id="IPR000788">
    <property type="entry name" value="RNR_lg_C"/>
</dbReference>
<gene>
    <name evidence="4" type="primary">nrdE2</name>
    <name evidence="4" type="ORF">NCTC5047_05438</name>
</gene>
<dbReference type="EMBL" id="UGLH01000006">
    <property type="protein sequence ID" value="STT84394.1"/>
    <property type="molecule type" value="Genomic_DNA"/>
</dbReference>
<sequence>MTSNGCTANLSPIAPSAPLSAAGGRRAGPQALDPRRDLFQRLAEIQFESGYPYIMFEDTVNRASPVAGRVTMSNLCSEILQVSTPSAYNEDLSYAHIGKISPATSAR</sequence>
<feature type="region of interest" description="Disordered" evidence="2">
    <location>
        <begin position="1"/>
        <end position="31"/>
    </location>
</feature>
<evidence type="ECO:0000313" key="5">
    <source>
        <dbReference type="Proteomes" id="UP000254340"/>
    </source>
</evidence>
<dbReference type="GO" id="GO:0005971">
    <property type="term" value="C:ribonucleoside-diphosphate reductase complex"/>
    <property type="evidence" value="ECO:0007669"/>
    <property type="project" value="TreeGrafter"/>
</dbReference>
<comment type="similarity">
    <text evidence="1">Belongs to the ribonucleoside diphosphate reductase large chain family.</text>
</comment>
<name>A0A377XR35_KLEPN</name>
<accession>A0A377XR35</accession>
<dbReference type="PANTHER" id="PTHR11573">
    <property type="entry name" value="RIBONUCLEOSIDE-DIPHOSPHATE REDUCTASE LARGE CHAIN"/>
    <property type="match status" value="1"/>
</dbReference>
<evidence type="ECO:0000256" key="2">
    <source>
        <dbReference type="SAM" id="MobiDB-lite"/>
    </source>
</evidence>